<accession>A0A1W6ZVU2</accession>
<dbReference type="PANTHER" id="PTHR43844:SF1">
    <property type="entry name" value="METHIONINE SYNTHASE"/>
    <property type="match status" value="1"/>
</dbReference>
<dbReference type="GO" id="GO:0032259">
    <property type="term" value="P:methylation"/>
    <property type="evidence" value="ECO:0007669"/>
    <property type="project" value="UniProtKB-KW"/>
</dbReference>
<dbReference type="STRING" id="1235591.CAK95_18540"/>
<dbReference type="AlphaFoldDB" id="A0A1W6ZVU2"/>
<dbReference type="InterPro" id="IPR038071">
    <property type="entry name" value="UROD/MetE-like_sf"/>
</dbReference>
<name>A0A1W6ZVU2_9HYPH</name>
<dbReference type="GO" id="GO:0009086">
    <property type="term" value="P:methionine biosynthetic process"/>
    <property type="evidence" value="ECO:0007669"/>
    <property type="project" value="InterPro"/>
</dbReference>
<reference evidence="1 2" key="1">
    <citation type="submission" date="2017-05" db="EMBL/GenBank/DDBJ databases">
        <title>Full genome sequence of Pseudorhodoplanes sinuspersici.</title>
        <authorList>
            <person name="Dastgheib S.M.M."/>
            <person name="Shavandi M."/>
            <person name="Tirandaz H."/>
        </authorList>
    </citation>
    <scope>NUCLEOTIDE SEQUENCE [LARGE SCALE GENOMIC DNA]</scope>
    <source>
        <strain evidence="1 2">RIPI110</strain>
    </source>
</reference>
<dbReference type="Gene3D" id="3.20.20.210">
    <property type="match status" value="1"/>
</dbReference>
<keyword evidence="1" id="KW-0808">Transferase</keyword>
<dbReference type="NCBIfam" id="NF005085">
    <property type="entry name" value="PRK06520.1"/>
    <property type="match status" value="1"/>
</dbReference>
<dbReference type="OrthoDB" id="6430685at2"/>
<evidence type="ECO:0000313" key="2">
    <source>
        <dbReference type="Proteomes" id="UP000194137"/>
    </source>
</evidence>
<dbReference type="Pfam" id="PF01717">
    <property type="entry name" value="Meth_synt_2"/>
    <property type="match status" value="1"/>
</dbReference>
<dbReference type="SUPFAM" id="SSF51726">
    <property type="entry name" value="UROD/MetE-like"/>
    <property type="match status" value="1"/>
</dbReference>
<dbReference type="InterPro" id="IPR002629">
    <property type="entry name" value="Met_Synth_C/arc"/>
</dbReference>
<proteinExistence type="predicted"/>
<dbReference type="EMBL" id="CP021112">
    <property type="protein sequence ID" value="ARQ00865.1"/>
    <property type="molecule type" value="Genomic_DNA"/>
</dbReference>
<keyword evidence="2" id="KW-1185">Reference proteome</keyword>
<dbReference type="PANTHER" id="PTHR43844">
    <property type="entry name" value="METHIONINE SYNTHASE"/>
    <property type="match status" value="1"/>
</dbReference>
<dbReference type="Proteomes" id="UP000194137">
    <property type="component" value="Chromosome"/>
</dbReference>
<organism evidence="1 2">
    <name type="scientific">Pseudorhodoplanes sinuspersici</name>
    <dbReference type="NCBI Taxonomy" id="1235591"/>
    <lineage>
        <taxon>Bacteria</taxon>
        <taxon>Pseudomonadati</taxon>
        <taxon>Pseudomonadota</taxon>
        <taxon>Alphaproteobacteria</taxon>
        <taxon>Hyphomicrobiales</taxon>
        <taxon>Pseudorhodoplanes</taxon>
    </lineage>
</organism>
<keyword evidence="1" id="KW-0489">Methyltransferase</keyword>
<protein>
    <submittedName>
        <fullName evidence="1">5-methyltetrahydropteroyltriglutamate--homocysteine S-methyltransferase</fullName>
    </submittedName>
</protein>
<dbReference type="CDD" id="cd03311">
    <property type="entry name" value="CIMS_C_terminal_like"/>
    <property type="match status" value="1"/>
</dbReference>
<sequence length="369" mass="41529">MPPRTTPPFRADHVGSLLRPASLLQARDDHANGKITVEQLRDIENDAIREVVRRQEDVGLQSVTDGEFRRIDWFMDFKYSIGGVEQLKEKVKVPFRSDKGGIDFEFVAYRIGERMRLDHTIFADDFKFLKSVAKATPKLTIPSPSMMHYPAGRGVDRDVYPDWDVFFDDLATIYRKQIAGLAALGCTYLQLDDTSLAFLNDPARRAMLGEGAESQHLRYIKLFNDSIAEKPAGMAICTHLCRGNYKSAWMAEGSYEHVADALFNQLNVDGFFLEYDDERSGGFEPLRFLPKGKMVVLGLVTTKSGVIEGKDDLKRRIDRAAKFAPLEQLCLSPQCGFASTSEGNLLSIDEQFAKLKLIVETAREVWGDA</sequence>
<evidence type="ECO:0000313" key="1">
    <source>
        <dbReference type="EMBL" id="ARQ00865.1"/>
    </source>
</evidence>
<dbReference type="KEGG" id="psin:CAK95_18540"/>
<dbReference type="RefSeq" id="WP_086089259.1">
    <property type="nucleotide sequence ID" value="NZ_CP021112.1"/>
</dbReference>
<dbReference type="GO" id="GO:0003871">
    <property type="term" value="F:5-methyltetrahydropteroyltriglutamate-homocysteine S-methyltransferase activity"/>
    <property type="evidence" value="ECO:0007669"/>
    <property type="project" value="InterPro"/>
</dbReference>
<dbReference type="GO" id="GO:0008270">
    <property type="term" value="F:zinc ion binding"/>
    <property type="evidence" value="ECO:0007669"/>
    <property type="project" value="InterPro"/>
</dbReference>
<gene>
    <name evidence="1" type="ORF">CAK95_18540</name>
</gene>